<name>A0A914W855_9BILA</name>
<organism evidence="2 3">
    <name type="scientific">Plectus sambesii</name>
    <dbReference type="NCBI Taxonomy" id="2011161"/>
    <lineage>
        <taxon>Eukaryota</taxon>
        <taxon>Metazoa</taxon>
        <taxon>Ecdysozoa</taxon>
        <taxon>Nematoda</taxon>
        <taxon>Chromadorea</taxon>
        <taxon>Plectida</taxon>
        <taxon>Plectina</taxon>
        <taxon>Plectoidea</taxon>
        <taxon>Plectidae</taxon>
        <taxon>Plectus</taxon>
    </lineage>
</organism>
<dbReference type="WBParaSite" id="PSAMB.scaffold3289size18911.g21028.t1">
    <property type="protein sequence ID" value="PSAMB.scaffold3289size18911.g21028.t1"/>
    <property type="gene ID" value="PSAMB.scaffold3289size18911.g21028"/>
</dbReference>
<protein>
    <submittedName>
        <fullName evidence="3">Uncharacterized protein</fullName>
    </submittedName>
</protein>
<keyword evidence="1" id="KW-0175">Coiled coil</keyword>
<evidence type="ECO:0000256" key="1">
    <source>
        <dbReference type="SAM" id="Coils"/>
    </source>
</evidence>
<dbReference type="Proteomes" id="UP000887566">
    <property type="component" value="Unplaced"/>
</dbReference>
<dbReference type="AlphaFoldDB" id="A0A914W855"/>
<feature type="coiled-coil region" evidence="1">
    <location>
        <begin position="124"/>
        <end position="186"/>
    </location>
</feature>
<accession>A0A914W855</accession>
<proteinExistence type="predicted"/>
<sequence>MAINIVKQALLEVAESYRTQSKEDVLSAFTTTLRSAESIEANTITPAILKIRNDLVNLLTDIIRCINEETSNESIGINAFTGRISSIETAISTAASPIDLKQASTNGKKESFSTQLLEKAKVVIEVKQKLHAGLQEQMNQALREQSKAHDRLTEMLAKLSGLDFSKVNLEEMISMLQQGLKELSNLMIHWKQI</sequence>
<evidence type="ECO:0000313" key="2">
    <source>
        <dbReference type="Proteomes" id="UP000887566"/>
    </source>
</evidence>
<evidence type="ECO:0000313" key="3">
    <source>
        <dbReference type="WBParaSite" id="PSAMB.scaffold3289size18911.g21028.t1"/>
    </source>
</evidence>
<reference evidence="3" key="1">
    <citation type="submission" date="2022-11" db="UniProtKB">
        <authorList>
            <consortium name="WormBaseParasite"/>
        </authorList>
    </citation>
    <scope>IDENTIFICATION</scope>
</reference>
<keyword evidence="2" id="KW-1185">Reference proteome</keyword>